<protein>
    <submittedName>
        <fullName evidence="2">Uncharacterized protein</fullName>
    </submittedName>
</protein>
<proteinExistence type="predicted"/>
<dbReference type="AlphaFoldDB" id="A0A3M2RU01"/>
<feature type="compositionally biased region" description="Low complexity" evidence="1">
    <location>
        <begin position="190"/>
        <end position="204"/>
    </location>
</feature>
<evidence type="ECO:0000256" key="1">
    <source>
        <dbReference type="SAM" id="MobiDB-lite"/>
    </source>
</evidence>
<dbReference type="Proteomes" id="UP000277212">
    <property type="component" value="Unassembled WGS sequence"/>
</dbReference>
<comment type="caution">
    <text evidence="2">The sequence shown here is derived from an EMBL/GenBank/DDBJ whole genome shotgun (WGS) entry which is preliminary data.</text>
</comment>
<feature type="region of interest" description="Disordered" evidence="1">
    <location>
        <begin position="125"/>
        <end position="158"/>
    </location>
</feature>
<evidence type="ECO:0000313" key="2">
    <source>
        <dbReference type="EMBL" id="RMJ08796.1"/>
    </source>
</evidence>
<reference evidence="2 3" key="1">
    <citation type="submission" date="2017-06" db="EMBL/GenBank/DDBJ databases">
        <title>Comparative genomic analysis of Ambrosia Fusariam Clade fungi.</title>
        <authorList>
            <person name="Stajich J.E."/>
            <person name="Carrillo J."/>
            <person name="Kijimoto T."/>
            <person name="Eskalen A."/>
            <person name="O'Donnell K."/>
            <person name="Kasson M."/>
        </authorList>
    </citation>
    <scope>NUCLEOTIDE SEQUENCE [LARGE SCALE GENOMIC DNA]</scope>
    <source>
        <strain evidence="2">UCR3666</strain>
    </source>
</reference>
<gene>
    <name evidence="2" type="ORF">CDV36_011593</name>
</gene>
<sequence>MNCSTTPFRAPDEALPSNLIHPLSLFSFLLTNGFNTGWHTAPSYPSIMPQFERPTSISSVDQLFELVEGLDETQIHSLLVELNNTVPSNIPVSHGVEMFEHPGSKKPISAARASSIRRSFKLTRMLSRSKSKRVSSAPAPSPSRPRTAMPPGPKHYRRISRPVLPTLASGPDLNALLSAYLAPTTPPSKPKTSSPSSMSSLRSISTSSTMSFEAEDADMDILAPLVFGRPQQQRGQIGDIFEVLEF</sequence>
<evidence type="ECO:0000313" key="3">
    <source>
        <dbReference type="Proteomes" id="UP000277212"/>
    </source>
</evidence>
<dbReference type="OrthoDB" id="4588567at2759"/>
<feature type="compositionally biased region" description="Pro residues" evidence="1">
    <location>
        <begin position="139"/>
        <end position="153"/>
    </location>
</feature>
<organism evidence="2 3">
    <name type="scientific">Fusarium kuroshium</name>
    <dbReference type="NCBI Taxonomy" id="2010991"/>
    <lineage>
        <taxon>Eukaryota</taxon>
        <taxon>Fungi</taxon>
        <taxon>Dikarya</taxon>
        <taxon>Ascomycota</taxon>
        <taxon>Pezizomycotina</taxon>
        <taxon>Sordariomycetes</taxon>
        <taxon>Hypocreomycetidae</taxon>
        <taxon>Hypocreales</taxon>
        <taxon>Nectriaceae</taxon>
        <taxon>Fusarium</taxon>
        <taxon>Fusarium solani species complex</taxon>
    </lineage>
</organism>
<dbReference type="EMBL" id="NKUJ01000270">
    <property type="protein sequence ID" value="RMJ08796.1"/>
    <property type="molecule type" value="Genomic_DNA"/>
</dbReference>
<keyword evidence="3" id="KW-1185">Reference proteome</keyword>
<feature type="region of interest" description="Disordered" evidence="1">
    <location>
        <begin position="181"/>
        <end position="204"/>
    </location>
</feature>
<name>A0A3M2RU01_9HYPO</name>
<accession>A0A3M2RU01</accession>